<dbReference type="RefSeq" id="WP_164693101.1">
    <property type="nucleotide sequence ID" value="NZ_JAAIKB010000001.1"/>
</dbReference>
<sequence length="152" mass="15096">MSTSPAPLPPAIMVLSVEEAAAALSLAGPAGVTLLSAEGAAGFLGASGWRALVDAARATWPGVTAPDLLCCGAAPGDALAALRAGCRGIVLDGASPAFGAVAAAGAEVGAMLFPQRPPAMEARVLDLRRPVARARLAAWLAVPPDDTRGHLR</sequence>
<comment type="caution">
    <text evidence="1">The sequence shown here is derived from an EMBL/GenBank/DDBJ whole genome shotgun (WGS) entry which is preliminary data.</text>
</comment>
<evidence type="ECO:0000313" key="1">
    <source>
        <dbReference type="EMBL" id="NGM19268.1"/>
    </source>
</evidence>
<gene>
    <name evidence="1" type="ORF">G3576_04525</name>
</gene>
<name>A0A6M1LFX0_9PROT</name>
<evidence type="ECO:0000313" key="2">
    <source>
        <dbReference type="Proteomes" id="UP000475385"/>
    </source>
</evidence>
<reference evidence="1 2" key="1">
    <citation type="submission" date="2020-03" db="EMBL/GenBank/DDBJ databases">
        <title>Roseomonas stagni sp. nov., isolated from pond water in Japan.</title>
        <authorList>
            <person name="Furuhata K."/>
            <person name="Miyamoto H."/>
            <person name="Goto K."/>
        </authorList>
    </citation>
    <scope>NUCLEOTIDE SEQUENCE [LARGE SCALE GENOMIC DNA]</scope>
    <source>
        <strain evidence="1 2">PeD5</strain>
    </source>
</reference>
<dbReference type="AlphaFoldDB" id="A0A6M1LFX0"/>
<accession>A0A6M1LFX0</accession>
<protein>
    <submittedName>
        <fullName evidence="1">Uncharacterized protein</fullName>
    </submittedName>
</protein>
<keyword evidence="2" id="KW-1185">Reference proteome</keyword>
<dbReference type="Proteomes" id="UP000475385">
    <property type="component" value="Unassembled WGS sequence"/>
</dbReference>
<proteinExistence type="predicted"/>
<dbReference type="EMBL" id="JAAIKB010000001">
    <property type="protein sequence ID" value="NGM19268.1"/>
    <property type="molecule type" value="Genomic_DNA"/>
</dbReference>
<organism evidence="1 2">
    <name type="scientific">Falsiroseomonas algicola</name>
    <dbReference type="NCBI Taxonomy" id="2716930"/>
    <lineage>
        <taxon>Bacteria</taxon>
        <taxon>Pseudomonadati</taxon>
        <taxon>Pseudomonadota</taxon>
        <taxon>Alphaproteobacteria</taxon>
        <taxon>Acetobacterales</taxon>
        <taxon>Roseomonadaceae</taxon>
        <taxon>Falsiroseomonas</taxon>
    </lineage>
</organism>